<dbReference type="AlphaFoldDB" id="A0A0E2D2W1"/>
<evidence type="ECO:0000313" key="1">
    <source>
        <dbReference type="EMBL" id="EKR54368.1"/>
    </source>
</evidence>
<name>A0A0E2D2W1_LEPIR</name>
<comment type="caution">
    <text evidence="1">The sequence shown here is derived from an EMBL/GenBank/DDBJ whole genome shotgun (WGS) entry which is preliminary data.</text>
</comment>
<sequence>MSETGLNAPGLAKITGVVPGTVYNYLNPFSDRQIGFDFAYGLLKALGYNPFWLVFGEGEHRFPPEVMKQLTENKDTNFDHFEAADRDRFLRKRIEKAGIEDIIEMLLETKRSEIRAIRAILQKKSPPIDDRRVEHIVLPDSP</sequence>
<evidence type="ECO:0000313" key="2">
    <source>
        <dbReference type="Proteomes" id="UP000001340"/>
    </source>
</evidence>
<proteinExistence type="predicted"/>
<accession>A0A0E2D2W1</accession>
<organism evidence="1 2">
    <name type="scientific">Leptospira interrogans str. UI 12758</name>
    <dbReference type="NCBI Taxonomy" id="1049938"/>
    <lineage>
        <taxon>Bacteria</taxon>
        <taxon>Pseudomonadati</taxon>
        <taxon>Spirochaetota</taxon>
        <taxon>Spirochaetia</taxon>
        <taxon>Leptospirales</taxon>
        <taxon>Leptospiraceae</taxon>
        <taxon>Leptospira</taxon>
    </lineage>
</organism>
<protein>
    <recommendedName>
        <fullName evidence="3">DNA-binding helix-turn-helix protein</fullName>
    </recommendedName>
</protein>
<reference evidence="1 2" key="1">
    <citation type="submission" date="2012-10" db="EMBL/GenBank/DDBJ databases">
        <authorList>
            <person name="Harkins D.M."/>
            <person name="Durkin A.S."/>
            <person name="Brinkac L.M."/>
            <person name="Haft D.H."/>
            <person name="Selengut J.D."/>
            <person name="Sanka R."/>
            <person name="DePew J."/>
            <person name="Purushe J."/>
            <person name="Chanthongthip A."/>
            <person name="Lattana O."/>
            <person name="Phetsouvanh R."/>
            <person name="Newton P.N."/>
            <person name="Vinetz J.M."/>
            <person name="Sutton G.G."/>
            <person name="Nierman W.C."/>
            <person name="Fouts D.E."/>
        </authorList>
    </citation>
    <scope>NUCLEOTIDE SEQUENCE [LARGE SCALE GENOMIC DNA]</scope>
    <source>
        <strain evidence="1 2">UI 12758</strain>
    </source>
</reference>
<evidence type="ECO:0008006" key="3">
    <source>
        <dbReference type="Google" id="ProtNLM"/>
    </source>
</evidence>
<dbReference type="Proteomes" id="UP000001340">
    <property type="component" value="Unassembled WGS sequence"/>
</dbReference>
<gene>
    <name evidence="1" type="ORF">LEP1GSC105_2916</name>
</gene>
<dbReference type="EMBL" id="AHNR02000045">
    <property type="protein sequence ID" value="EKR54368.1"/>
    <property type="molecule type" value="Genomic_DNA"/>
</dbReference>